<name>A0ACC1S438_9APHY</name>
<evidence type="ECO:0000313" key="2">
    <source>
        <dbReference type="Proteomes" id="UP001148662"/>
    </source>
</evidence>
<organism evidence="1 2">
    <name type="scientific">Phlebia brevispora</name>
    <dbReference type="NCBI Taxonomy" id="194682"/>
    <lineage>
        <taxon>Eukaryota</taxon>
        <taxon>Fungi</taxon>
        <taxon>Dikarya</taxon>
        <taxon>Basidiomycota</taxon>
        <taxon>Agaricomycotina</taxon>
        <taxon>Agaricomycetes</taxon>
        <taxon>Polyporales</taxon>
        <taxon>Meruliaceae</taxon>
        <taxon>Phlebia</taxon>
    </lineage>
</organism>
<evidence type="ECO:0000313" key="1">
    <source>
        <dbReference type="EMBL" id="KAJ3531613.1"/>
    </source>
</evidence>
<proteinExistence type="predicted"/>
<reference evidence="1" key="1">
    <citation type="submission" date="2022-07" db="EMBL/GenBank/DDBJ databases">
        <title>Genome Sequence of Phlebia brevispora.</title>
        <authorList>
            <person name="Buettner E."/>
        </authorList>
    </citation>
    <scope>NUCLEOTIDE SEQUENCE</scope>
    <source>
        <strain evidence="1">MPL23</strain>
    </source>
</reference>
<protein>
    <submittedName>
        <fullName evidence="1">Uncharacterized protein</fullName>
    </submittedName>
</protein>
<sequence>MLKQLLSSCDDSARVEIARQEDGRDKKLVELDEEQRCERARIMGILREIEEDYSRRRAGIYVHKRELRARWNETLPIVRLPVELLALVFHEYVSNHWRRFLQNRTTVPPYSWFAILHVCRRWREVALSVHALWTCIVPTRLPCVQFVLSHSGCMQLTVRFGARPDYWDNTAYRTAQLAYKAIVQELHRVRVAELRVCPRVGSYLSEVEKERSGLHMPLVEGLFLSFKGGDSVDIGPLSRATLARLTSLRIHGARSEFVKSLMHATLTSLEVNLDRQVYTADIVAALQQLPALRRLSVSSIGEYDDGILEPEELVLLPKDTSVHLHQLKYLRIVTWSLGVTQFLNSLFFPLDTAIRVEVKDERQGFPIEFIWSSVISKVLKSDGPLTNPSSSGLHLSELDLKQIRVGESYSLVAYVWTSEFPGQAVNNNLLPEAARLWVTFPCRWVDVHRDIREFVGSLSDLPAMTLQDKLPNMECLYLPYDVAQSMVPALVASLPRESHSADHRETDITRSSALPLPPLFPKLELIAITGASFPPGDPTTLFVREFILCLRIRALHGYKIKYIGLIGDNWSTDERKVLENHVYEALGDVIDFARPEDDPDGSDEEEESDGDGGMSE</sequence>
<keyword evidence="2" id="KW-1185">Reference proteome</keyword>
<comment type="caution">
    <text evidence="1">The sequence shown here is derived from an EMBL/GenBank/DDBJ whole genome shotgun (WGS) entry which is preliminary data.</text>
</comment>
<accession>A0ACC1S438</accession>
<gene>
    <name evidence="1" type="ORF">NM688_g7549</name>
</gene>
<dbReference type="EMBL" id="JANHOG010001788">
    <property type="protein sequence ID" value="KAJ3531613.1"/>
    <property type="molecule type" value="Genomic_DNA"/>
</dbReference>
<dbReference type="Proteomes" id="UP001148662">
    <property type="component" value="Unassembled WGS sequence"/>
</dbReference>